<organism evidence="9 10">
    <name type="scientific">Penicillium subrubescens</name>
    <dbReference type="NCBI Taxonomy" id="1316194"/>
    <lineage>
        <taxon>Eukaryota</taxon>
        <taxon>Fungi</taxon>
        <taxon>Dikarya</taxon>
        <taxon>Ascomycota</taxon>
        <taxon>Pezizomycotina</taxon>
        <taxon>Eurotiomycetes</taxon>
        <taxon>Eurotiomycetidae</taxon>
        <taxon>Eurotiales</taxon>
        <taxon>Aspergillaceae</taxon>
        <taxon>Penicillium</taxon>
    </lineage>
</organism>
<dbReference type="Gene3D" id="4.10.240.10">
    <property type="entry name" value="Zn(2)-C6 fungal-type DNA-binding domain"/>
    <property type="match status" value="1"/>
</dbReference>
<feature type="compositionally biased region" description="Low complexity" evidence="7">
    <location>
        <begin position="72"/>
        <end position="97"/>
    </location>
</feature>
<evidence type="ECO:0000256" key="4">
    <source>
        <dbReference type="ARBA" id="ARBA00023125"/>
    </source>
</evidence>
<evidence type="ECO:0000256" key="7">
    <source>
        <dbReference type="SAM" id="MobiDB-lite"/>
    </source>
</evidence>
<keyword evidence="3" id="KW-0805">Transcription regulation</keyword>
<dbReference type="GO" id="GO:0008270">
    <property type="term" value="F:zinc ion binding"/>
    <property type="evidence" value="ECO:0007669"/>
    <property type="project" value="InterPro"/>
</dbReference>
<dbReference type="CDD" id="cd00067">
    <property type="entry name" value="GAL4"/>
    <property type="match status" value="1"/>
</dbReference>
<dbReference type="InterPro" id="IPR001138">
    <property type="entry name" value="Zn2Cys6_DnaBD"/>
</dbReference>
<dbReference type="STRING" id="1316194.A0A1Q5U4V4"/>
<comment type="caution">
    <text evidence="9">The sequence shown here is derived from an EMBL/GenBank/DDBJ whole genome shotgun (WGS) entry which is preliminary data.</text>
</comment>
<evidence type="ECO:0000256" key="1">
    <source>
        <dbReference type="ARBA" id="ARBA00004123"/>
    </source>
</evidence>
<dbReference type="GO" id="GO:0003677">
    <property type="term" value="F:DNA binding"/>
    <property type="evidence" value="ECO:0007669"/>
    <property type="project" value="UniProtKB-KW"/>
</dbReference>
<dbReference type="SMART" id="SM00066">
    <property type="entry name" value="GAL4"/>
    <property type="match status" value="1"/>
</dbReference>
<dbReference type="PROSITE" id="PS00463">
    <property type="entry name" value="ZN2_CY6_FUNGAL_1"/>
    <property type="match status" value="1"/>
</dbReference>
<evidence type="ECO:0000256" key="3">
    <source>
        <dbReference type="ARBA" id="ARBA00023015"/>
    </source>
</evidence>
<dbReference type="InterPro" id="IPR036864">
    <property type="entry name" value="Zn2-C6_fun-type_DNA-bd_sf"/>
</dbReference>
<feature type="domain" description="Zn(2)-C6 fungal-type" evidence="8">
    <location>
        <begin position="8"/>
        <end position="38"/>
    </location>
</feature>
<evidence type="ECO:0000313" key="10">
    <source>
        <dbReference type="Proteomes" id="UP000186955"/>
    </source>
</evidence>
<dbReference type="Proteomes" id="UP000186955">
    <property type="component" value="Unassembled WGS sequence"/>
</dbReference>
<evidence type="ECO:0000313" key="9">
    <source>
        <dbReference type="EMBL" id="OKP07506.1"/>
    </source>
</evidence>
<evidence type="ECO:0000259" key="8">
    <source>
        <dbReference type="PROSITE" id="PS50048"/>
    </source>
</evidence>
<feature type="region of interest" description="Disordered" evidence="7">
    <location>
        <begin position="65"/>
        <end position="97"/>
    </location>
</feature>
<evidence type="ECO:0000256" key="5">
    <source>
        <dbReference type="ARBA" id="ARBA00023163"/>
    </source>
</evidence>
<evidence type="ECO:0000256" key="2">
    <source>
        <dbReference type="ARBA" id="ARBA00022723"/>
    </source>
</evidence>
<dbReference type="EMBL" id="MNBE01000582">
    <property type="protein sequence ID" value="OKP07506.1"/>
    <property type="molecule type" value="Genomic_DNA"/>
</dbReference>
<keyword evidence="2" id="KW-0479">Metal-binding</keyword>
<keyword evidence="6" id="KW-0539">Nucleus</keyword>
<reference evidence="9 10" key="1">
    <citation type="submission" date="2016-10" db="EMBL/GenBank/DDBJ databases">
        <title>Genome sequence of the ascomycete fungus Penicillium subrubescens.</title>
        <authorList>
            <person name="De Vries R.P."/>
            <person name="Peng M."/>
            <person name="Dilokpimol A."/>
            <person name="Hilden K."/>
            <person name="Makela M.R."/>
            <person name="Grigoriev I."/>
            <person name="Riley R."/>
            <person name="Granchi Z."/>
        </authorList>
    </citation>
    <scope>NUCLEOTIDE SEQUENCE [LARGE SCALE GENOMIC DNA]</scope>
    <source>
        <strain evidence="9 10">CBS 132785</strain>
    </source>
</reference>
<dbReference type="PANTHER" id="PTHR47338">
    <property type="entry name" value="ZN(II)2CYS6 TRANSCRIPTION FACTOR (EUROFUNG)-RELATED"/>
    <property type="match status" value="1"/>
</dbReference>
<protein>
    <recommendedName>
        <fullName evidence="8">Zn(2)-C6 fungal-type domain-containing protein</fullName>
    </recommendedName>
</protein>
<accession>A0A1Q5U4V4</accession>
<keyword evidence="4" id="KW-0238">DNA-binding</keyword>
<dbReference type="SUPFAM" id="SSF57701">
    <property type="entry name" value="Zn2/Cys6 DNA-binding domain"/>
    <property type="match status" value="1"/>
</dbReference>
<keyword evidence="10" id="KW-1185">Reference proteome</keyword>
<sequence length="134" mass="14663">MARRACSACSACKKHKRKCDKRLPVCSLCDRTERACEYDETPKPPPSADEFEALQARITDLEARLSSARGSTASVVGPGPTPPSTASSPASTNHTTSSTRFPYAMFLDLLQTENNVLKEMVRQLEEGLNEDSQN</sequence>
<gene>
    <name evidence="9" type="ORF">PENSUB_6095</name>
</gene>
<dbReference type="Pfam" id="PF00172">
    <property type="entry name" value="Zn_clus"/>
    <property type="match status" value="1"/>
</dbReference>
<dbReference type="InterPro" id="IPR050815">
    <property type="entry name" value="TF_fung"/>
</dbReference>
<evidence type="ECO:0000256" key="6">
    <source>
        <dbReference type="ARBA" id="ARBA00023242"/>
    </source>
</evidence>
<dbReference type="PANTHER" id="PTHR47338:SF5">
    <property type="entry name" value="ZN(II)2CYS6 TRANSCRIPTION FACTOR (EUROFUNG)"/>
    <property type="match status" value="1"/>
</dbReference>
<proteinExistence type="predicted"/>
<dbReference type="AlphaFoldDB" id="A0A1Q5U4V4"/>
<dbReference type="GO" id="GO:0000981">
    <property type="term" value="F:DNA-binding transcription factor activity, RNA polymerase II-specific"/>
    <property type="evidence" value="ECO:0007669"/>
    <property type="project" value="InterPro"/>
</dbReference>
<name>A0A1Q5U4V4_9EURO</name>
<dbReference type="GO" id="GO:0005634">
    <property type="term" value="C:nucleus"/>
    <property type="evidence" value="ECO:0007669"/>
    <property type="project" value="UniProtKB-SubCell"/>
</dbReference>
<keyword evidence="5" id="KW-0804">Transcription</keyword>
<dbReference type="PROSITE" id="PS50048">
    <property type="entry name" value="ZN2_CY6_FUNGAL_2"/>
    <property type="match status" value="1"/>
</dbReference>
<comment type="subcellular location">
    <subcellularLocation>
        <location evidence="1">Nucleus</location>
    </subcellularLocation>
</comment>